<evidence type="ECO:0000313" key="2">
    <source>
        <dbReference type="Proteomes" id="UP000789901"/>
    </source>
</evidence>
<keyword evidence="2" id="KW-1185">Reference proteome</keyword>
<accession>A0ABM8VYP7</accession>
<dbReference type="Proteomes" id="UP000789901">
    <property type="component" value="Unassembled WGS sequence"/>
</dbReference>
<evidence type="ECO:0000313" key="1">
    <source>
        <dbReference type="EMBL" id="CAG8480359.1"/>
    </source>
</evidence>
<dbReference type="EMBL" id="CAJVQB010000294">
    <property type="protein sequence ID" value="CAG8480359.1"/>
    <property type="molecule type" value="Genomic_DNA"/>
</dbReference>
<gene>
    <name evidence="1" type="ORF">GMARGA_LOCUS1210</name>
</gene>
<protein>
    <submittedName>
        <fullName evidence="1">9914_t:CDS:1</fullName>
    </submittedName>
</protein>
<proteinExistence type="predicted"/>
<name>A0ABM8VYP7_GIGMA</name>
<sequence length="287" mass="33599">MTNDNREPTEYPSSIVVIWVFLEGTLRPVKLKASLSEFTDLDDFSSCTKQKFKDLRNVEPSKLIQDRLSSDTCCLMQKFLFSSYRYLMPHTSGSWSLLRKAIVKRFDNLLVENFYFVNNKTEYEITDEFQFNLLLSETKPNKEVFQDVLKQDHNDVPSQLHLNENTWLSIKIELDGNRGYGYADYAQCIMKMHTVAEELGKCKHDKSPTIFGIVTTGRIWRFIHWTGSLERSMVEVSMESMCEFKENMKGSKEVLEYIIRILQAQVTSFQNNNNRDNEHVSKHNKLE</sequence>
<comment type="caution">
    <text evidence="1">The sequence shown here is derived from an EMBL/GenBank/DDBJ whole genome shotgun (WGS) entry which is preliminary data.</text>
</comment>
<reference evidence="1 2" key="1">
    <citation type="submission" date="2021-06" db="EMBL/GenBank/DDBJ databases">
        <authorList>
            <person name="Kallberg Y."/>
            <person name="Tangrot J."/>
            <person name="Rosling A."/>
        </authorList>
    </citation>
    <scope>NUCLEOTIDE SEQUENCE [LARGE SCALE GENOMIC DNA]</scope>
    <source>
        <strain evidence="1 2">120-4 pot B 10/14</strain>
    </source>
</reference>
<organism evidence="1 2">
    <name type="scientific">Gigaspora margarita</name>
    <dbReference type="NCBI Taxonomy" id="4874"/>
    <lineage>
        <taxon>Eukaryota</taxon>
        <taxon>Fungi</taxon>
        <taxon>Fungi incertae sedis</taxon>
        <taxon>Mucoromycota</taxon>
        <taxon>Glomeromycotina</taxon>
        <taxon>Glomeromycetes</taxon>
        <taxon>Diversisporales</taxon>
        <taxon>Gigasporaceae</taxon>
        <taxon>Gigaspora</taxon>
    </lineage>
</organism>